<dbReference type="KEGG" id="alim:106519954"/>
<comment type="similarity">
    <text evidence="1">Belongs to the AHA1 family.</text>
</comment>
<dbReference type="Gene3D" id="3.30.530.20">
    <property type="match status" value="1"/>
</dbReference>
<organism evidence="4 5">
    <name type="scientific">Austrofundulus limnaeus</name>
    <name type="common">Annual killifish</name>
    <dbReference type="NCBI Taxonomy" id="52670"/>
    <lineage>
        <taxon>Eukaryota</taxon>
        <taxon>Metazoa</taxon>
        <taxon>Chordata</taxon>
        <taxon>Craniata</taxon>
        <taxon>Vertebrata</taxon>
        <taxon>Euteleostomi</taxon>
        <taxon>Actinopterygii</taxon>
        <taxon>Neopterygii</taxon>
        <taxon>Teleostei</taxon>
        <taxon>Neoteleostei</taxon>
        <taxon>Acanthomorphata</taxon>
        <taxon>Ovalentaria</taxon>
        <taxon>Atherinomorphae</taxon>
        <taxon>Cyprinodontiformes</taxon>
        <taxon>Rivulidae</taxon>
        <taxon>Austrofundulus</taxon>
    </lineage>
</organism>
<evidence type="ECO:0000256" key="1">
    <source>
        <dbReference type="ARBA" id="ARBA00006817"/>
    </source>
</evidence>
<keyword evidence="4" id="KW-1185">Reference proteome</keyword>
<dbReference type="OrthoDB" id="567237at2759"/>
<evidence type="ECO:0000313" key="4">
    <source>
        <dbReference type="Proteomes" id="UP000192220"/>
    </source>
</evidence>
<dbReference type="Pfam" id="PF08327">
    <property type="entry name" value="AHSA1"/>
    <property type="match status" value="1"/>
</dbReference>
<accession>A0A2I4BHR4</accession>
<proteinExistence type="inferred from homology"/>
<feature type="region of interest" description="Disordered" evidence="2">
    <location>
        <begin position="34"/>
        <end position="69"/>
    </location>
</feature>
<dbReference type="Proteomes" id="UP000192220">
    <property type="component" value="Unplaced"/>
</dbReference>
<evidence type="ECO:0000256" key="2">
    <source>
        <dbReference type="SAM" id="MobiDB-lite"/>
    </source>
</evidence>
<feature type="domain" description="Activator of Hsp90 ATPase homologue 1/2-like C-terminal" evidence="3">
    <location>
        <begin position="86"/>
        <end position="200"/>
    </location>
</feature>
<reference evidence="5" key="1">
    <citation type="submission" date="2025-08" db="UniProtKB">
        <authorList>
            <consortium name="RefSeq"/>
        </authorList>
    </citation>
    <scope>IDENTIFICATION</scope>
</reference>
<dbReference type="InterPro" id="IPR023393">
    <property type="entry name" value="START-like_dom_sf"/>
</dbReference>
<dbReference type="InterPro" id="IPR013538">
    <property type="entry name" value="ASHA1/2-like_C"/>
</dbReference>
<dbReference type="RefSeq" id="XP_013867281.1">
    <property type="nucleotide sequence ID" value="XM_014011827.1"/>
</dbReference>
<sequence>MHLMKTEGAEKIREVLGSYVGLLKTEFTQGMILPTTNGVAKPQPTSQSKAKQDKTQINSSSSTAPPTNTGVKIPTCKVSLKDTFLTSPAELYRVFVTQEMVQAFTRSPAAVDGERGGRFRLLDGNVLGEFTELVPDEKIVMKWRFNNWPCEHYATITLTFSDLRNETELKVECRGVPDSEEEQTREGWKRYYFQAIKQTFGYGAHIF</sequence>
<dbReference type="CDD" id="cd08892">
    <property type="entry name" value="SRPBCC_Aha1"/>
    <property type="match status" value="1"/>
</dbReference>
<evidence type="ECO:0000259" key="3">
    <source>
        <dbReference type="Pfam" id="PF08327"/>
    </source>
</evidence>
<dbReference type="STRING" id="52670.A0A2I4BHR4"/>
<dbReference type="GeneID" id="106519954"/>
<dbReference type="AlphaFoldDB" id="A0A2I4BHR4"/>
<dbReference type="SUPFAM" id="SSF55961">
    <property type="entry name" value="Bet v1-like"/>
    <property type="match status" value="1"/>
</dbReference>
<gene>
    <name evidence="5" type="primary">LOC106519954</name>
</gene>
<dbReference type="FunFam" id="3.30.530.20:FF:000018">
    <property type="entry name" value="Activator of 90 kDa heat shock protein ATPase 1"/>
    <property type="match status" value="1"/>
</dbReference>
<name>A0A2I4BHR4_AUSLI</name>
<protein>
    <submittedName>
        <fullName evidence="5">Activator of 90 kDa heat shock protein ATPase homolog 1</fullName>
    </submittedName>
</protein>
<evidence type="ECO:0000313" key="5">
    <source>
        <dbReference type="RefSeq" id="XP_013867281.1"/>
    </source>
</evidence>
<keyword evidence="5" id="KW-0346">Stress response</keyword>
<dbReference type="InParanoid" id="A0A2I4BHR4"/>